<accession>A0ACB7S5H8</accession>
<reference evidence="1" key="1">
    <citation type="submission" date="2020-05" db="EMBL/GenBank/DDBJ databases">
        <title>Large-scale comparative analyses of tick genomes elucidate their genetic diversity and vector capacities.</title>
        <authorList>
            <person name="Jia N."/>
            <person name="Wang J."/>
            <person name="Shi W."/>
            <person name="Du L."/>
            <person name="Sun Y."/>
            <person name="Zhan W."/>
            <person name="Jiang J."/>
            <person name="Wang Q."/>
            <person name="Zhang B."/>
            <person name="Ji P."/>
            <person name="Sakyi L.B."/>
            <person name="Cui X."/>
            <person name="Yuan T."/>
            <person name="Jiang B."/>
            <person name="Yang W."/>
            <person name="Lam T.T.-Y."/>
            <person name="Chang Q."/>
            <person name="Ding S."/>
            <person name="Wang X."/>
            <person name="Zhu J."/>
            <person name="Ruan X."/>
            <person name="Zhao L."/>
            <person name="Wei J."/>
            <person name="Que T."/>
            <person name="Du C."/>
            <person name="Cheng J."/>
            <person name="Dai P."/>
            <person name="Han X."/>
            <person name="Huang E."/>
            <person name="Gao Y."/>
            <person name="Liu J."/>
            <person name="Shao H."/>
            <person name="Ye R."/>
            <person name="Li L."/>
            <person name="Wei W."/>
            <person name="Wang X."/>
            <person name="Wang C."/>
            <person name="Yang T."/>
            <person name="Huo Q."/>
            <person name="Li W."/>
            <person name="Guo W."/>
            <person name="Chen H."/>
            <person name="Zhou L."/>
            <person name="Ni X."/>
            <person name="Tian J."/>
            <person name="Zhou Y."/>
            <person name="Sheng Y."/>
            <person name="Liu T."/>
            <person name="Pan Y."/>
            <person name="Xia L."/>
            <person name="Li J."/>
            <person name="Zhao F."/>
            <person name="Cao W."/>
        </authorList>
    </citation>
    <scope>NUCLEOTIDE SEQUENCE</scope>
    <source>
        <strain evidence="1">Hyas-2018</strain>
    </source>
</reference>
<evidence type="ECO:0000313" key="1">
    <source>
        <dbReference type="EMBL" id="KAH6929765.1"/>
    </source>
</evidence>
<proteinExistence type="predicted"/>
<keyword evidence="2" id="KW-1185">Reference proteome</keyword>
<dbReference type="EMBL" id="CM023485">
    <property type="protein sequence ID" value="KAH6929765.1"/>
    <property type="molecule type" value="Genomic_DNA"/>
</dbReference>
<gene>
    <name evidence="1" type="ORF">HPB50_005852</name>
</gene>
<organism evidence="1 2">
    <name type="scientific">Hyalomma asiaticum</name>
    <name type="common">Tick</name>
    <dbReference type="NCBI Taxonomy" id="266040"/>
    <lineage>
        <taxon>Eukaryota</taxon>
        <taxon>Metazoa</taxon>
        <taxon>Ecdysozoa</taxon>
        <taxon>Arthropoda</taxon>
        <taxon>Chelicerata</taxon>
        <taxon>Arachnida</taxon>
        <taxon>Acari</taxon>
        <taxon>Parasitiformes</taxon>
        <taxon>Ixodida</taxon>
        <taxon>Ixodoidea</taxon>
        <taxon>Ixodidae</taxon>
        <taxon>Hyalomminae</taxon>
        <taxon>Hyalomma</taxon>
    </lineage>
</organism>
<protein>
    <submittedName>
        <fullName evidence="1">Uncharacterized protein</fullName>
    </submittedName>
</protein>
<evidence type="ECO:0000313" key="2">
    <source>
        <dbReference type="Proteomes" id="UP000821845"/>
    </source>
</evidence>
<sequence>MFHSCGCLTASANIENLRERHEGLPWNLVLFPDPVKRYKLLLLWESIEKLQDGLQQTSLLSSQISMACQLSLKTARYTDVQVYSPVEFSRCNVLVVDNEDVIGNRHEVAVEEHGSDYVFRLWAMGNQSSICSQCGIIQNHRGLEWYTKLTGLRLKVGAVHNTPHWRLRNFPNHYGTDSRGGIEQAYVIALSGYFNFTYDVVTDAESKFGGLDGDKWSGMDVDIAVGGLSVFYFRFLFVDFVYPYITDVFAFVSKAPTRIPLTQAIIYPFQQQARAQHMLSTNTAFRDNRLCSLVWMALFASLLVAWAGVLVLRRWTPREKLVGDAPDIWLLFATLIRQSDWGSEFRTLSFRCLLTAWLVLSLVASNSYSCLLLSFMSVPAFSPRVDTSERLQEAILAGKYTAGTSNGTAQYTLIMEAREGPLATVRSCIMRNPDRLVPDKQEGLDKAIRENYAYIDTERGLRAALHDRHATTIEVSTGHVGTTIISRRLVESGHFLKWEREDQPIRPKQKQSHFKAIELSDVFSHGTILIAGYGLALVALVSEYARFRYGSRRSIVPDQQRPADGTAKAIVSTLVRPRRAKKTQRRRDSKRPTSTVAIAVPSPLPPLFSVNRPRRWETRVVGQSGFKRVSINLGPRAFPKIGSPAVAGLPLQARGTGGQASRGDRCALPNLPPVSET</sequence>
<dbReference type="Proteomes" id="UP000821845">
    <property type="component" value="Chromosome 5"/>
</dbReference>
<name>A0ACB7S5H8_HYAAI</name>
<comment type="caution">
    <text evidence="1">The sequence shown here is derived from an EMBL/GenBank/DDBJ whole genome shotgun (WGS) entry which is preliminary data.</text>
</comment>